<dbReference type="EMBL" id="LXQA010066086">
    <property type="protein sequence ID" value="MCI07627.1"/>
    <property type="molecule type" value="Genomic_DNA"/>
</dbReference>
<dbReference type="AlphaFoldDB" id="A0A392P6I6"/>
<name>A0A392P6I6_9FABA</name>
<proteinExistence type="predicted"/>
<sequence length="96" mass="10855">MRWIKGEFLSSLFVLSFILLFRISGAVVQMVVGVAPIWVVMSLLETQCRGYSPRVSVKSSSCYTSFVILTWALVEGSILEPVYTLSLDLRWKGEFD</sequence>
<gene>
    <name evidence="1" type="ORF">A2U01_0028696</name>
</gene>
<organism evidence="1 2">
    <name type="scientific">Trifolium medium</name>
    <dbReference type="NCBI Taxonomy" id="97028"/>
    <lineage>
        <taxon>Eukaryota</taxon>
        <taxon>Viridiplantae</taxon>
        <taxon>Streptophyta</taxon>
        <taxon>Embryophyta</taxon>
        <taxon>Tracheophyta</taxon>
        <taxon>Spermatophyta</taxon>
        <taxon>Magnoliopsida</taxon>
        <taxon>eudicotyledons</taxon>
        <taxon>Gunneridae</taxon>
        <taxon>Pentapetalae</taxon>
        <taxon>rosids</taxon>
        <taxon>fabids</taxon>
        <taxon>Fabales</taxon>
        <taxon>Fabaceae</taxon>
        <taxon>Papilionoideae</taxon>
        <taxon>50 kb inversion clade</taxon>
        <taxon>NPAAA clade</taxon>
        <taxon>Hologalegina</taxon>
        <taxon>IRL clade</taxon>
        <taxon>Trifolieae</taxon>
        <taxon>Trifolium</taxon>
    </lineage>
</organism>
<reference evidence="1 2" key="1">
    <citation type="journal article" date="2018" name="Front. Plant Sci.">
        <title>Red Clover (Trifolium pratense) and Zigzag Clover (T. medium) - A Picture of Genomic Similarities and Differences.</title>
        <authorList>
            <person name="Dluhosova J."/>
            <person name="Istvanek J."/>
            <person name="Nedelnik J."/>
            <person name="Repkova J."/>
        </authorList>
    </citation>
    <scope>NUCLEOTIDE SEQUENCE [LARGE SCALE GENOMIC DNA]</scope>
    <source>
        <strain evidence="2">cv. 10/8</strain>
        <tissue evidence="1">Leaf</tissue>
    </source>
</reference>
<evidence type="ECO:0000313" key="2">
    <source>
        <dbReference type="Proteomes" id="UP000265520"/>
    </source>
</evidence>
<comment type="caution">
    <text evidence="1">The sequence shown here is derived from an EMBL/GenBank/DDBJ whole genome shotgun (WGS) entry which is preliminary data.</text>
</comment>
<accession>A0A392P6I6</accession>
<dbReference type="Proteomes" id="UP000265520">
    <property type="component" value="Unassembled WGS sequence"/>
</dbReference>
<keyword evidence="2" id="KW-1185">Reference proteome</keyword>
<protein>
    <submittedName>
        <fullName evidence="1">Uncharacterized protein</fullName>
    </submittedName>
</protein>
<evidence type="ECO:0000313" key="1">
    <source>
        <dbReference type="EMBL" id="MCI07627.1"/>
    </source>
</evidence>